<evidence type="ECO:0000256" key="4">
    <source>
        <dbReference type="ARBA" id="ARBA00023125"/>
    </source>
</evidence>
<accession>A0A382EKK9</accession>
<feature type="non-terminal residue" evidence="7">
    <location>
        <position position="1"/>
    </location>
</feature>
<feature type="domain" description="TACO1/YebC-like N-terminal" evidence="6">
    <location>
        <begin position="5"/>
        <end position="76"/>
    </location>
</feature>
<comment type="subcellular location">
    <subcellularLocation>
        <location evidence="1">Mitochondrion</location>
    </subcellularLocation>
</comment>
<dbReference type="Gene3D" id="1.10.10.200">
    <property type="match status" value="1"/>
</dbReference>
<dbReference type="HAMAP" id="MF_00693">
    <property type="entry name" value="Transcrip_reg_TACO1"/>
    <property type="match status" value="1"/>
</dbReference>
<dbReference type="AlphaFoldDB" id="A0A382EKK9"/>
<dbReference type="SUPFAM" id="SSF75625">
    <property type="entry name" value="YebC-like"/>
    <property type="match status" value="1"/>
</dbReference>
<dbReference type="NCBIfam" id="NF001030">
    <property type="entry name" value="PRK00110.1"/>
    <property type="match status" value="1"/>
</dbReference>
<proteinExistence type="inferred from homology"/>
<comment type="similarity">
    <text evidence="2">Belongs to the TACO1 family.</text>
</comment>
<evidence type="ECO:0000259" key="5">
    <source>
        <dbReference type="Pfam" id="PF01709"/>
    </source>
</evidence>
<dbReference type="InterPro" id="IPR029072">
    <property type="entry name" value="YebC-like"/>
</dbReference>
<evidence type="ECO:0000256" key="1">
    <source>
        <dbReference type="ARBA" id="ARBA00004173"/>
    </source>
</evidence>
<evidence type="ECO:0008006" key="8">
    <source>
        <dbReference type="Google" id="ProtNLM"/>
    </source>
</evidence>
<protein>
    <recommendedName>
        <fullName evidence="8">YebC/PmpR family DNA-binding transcriptional regulator</fullName>
    </recommendedName>
</protein>
<dbReference type="Pfam" id="PF01709">
    <property type="entry name" value="Transcrip_reg"/>
    <property type="match status" value="1"/>
</dbReference>
<dbReference type="GO" id="GO:0005829">
    <property type="term" value="C:cytosol"/>
    <property type="evidence" value="ECO:0007669"/>
    <property type="project" value="TreeGrafter"/>
</dbReference>
<reference evidence="7" key="1">
    <citation type="submission" date="2018-05" db="EMBL/GenBank/DDBJ databases">
        <authorList>
            <person name="Lanie J.A."/>
            <person name="Ng W.-L."/>
            <person name="Kazmierczak K.M."/>
            <person name="Andrzejewski T.M."/>
            <person name="Davidsen T.M."/>
            <person name="Wayne K.J."/>
            <person name="Tettelin H."/>
            <person name="Glass J.I."/>
            <person name="Rusch D."/>
            <person name="Podicherti R."/>
            <person name="Tsui H.-C.T."/>
            <person name="Winkler M.E."/>
        </authorList>
    </citation>
    <scope>NUCLEOTIDE SEQUENCE</scope>
</reference>
<dbReference type="GO" id="GO:0003677">
    <property type="term" value="F:DNA binding"/>
    <property type="evidence" value="ECO:0007669"/>
    <property type="project" value="UniProtKB-KW"/>
</dbReference>
<dbReference type="PANTHER" id="PTHR12532">
    <property type="entry name" value="TRANSLATIONAL ACTIVATOR OF CYTOCHROME C OXIDASE 1"/>
    <property type="match status" value="1"/>
</dbReference>
<sequence length="253" mass="27624">VSGHSKWSTIKHKKGVTDARRGKLFTKLAKEIIIAARQGGEDIDKNFRLRLAIQKAKDSNMPNDTIQRAVKKATGGAGAGEQMDEVVYEGYGPGGTAVLIEVLTDNKNRSVSAIRSTFTKGGGNLAESGAVAWQFDKKGLIVVKSDSNDESEELELVAIDAGAEDIDTDDESLYVYTDVASIESVRTKLEKNNLDITTTEISMVPKTILQLDSKASIQTMRLLDSLDEIDDVQKVYSNADYTDEALVQYQSQN</sequence>
<evidence type="ECO:0000256" key="2">
    <source>
        <dbReference type="ARBA" id="ARBA00008724"/>
    </source>
</evidence>
<keyword evidence="4" id="KW-0238">DNA-binding</keyword>
<evidence type="ECO:0000259" key="6">
    <source>
        <dbReference type="Pfam" id="PF20772"/>
    </source>
</evidence>
<dbReference type="EMBL" id="UINC01044751">
    <property type="protein sequence ID" value="SVB50624.1"/>
    <property type="molecule type" value="Genomic_DNA"/>
</dbReference>
<evidence type="ECO:0000313" key="7">
    <source>
        <dbReference type="EMBL" id="SVB50624.1"/>
    </source>
</evidence>
<dbReference type="InterPro" id="IPR017856">
    <property type="entry name" value="Integrase-like_N"/>
</dbReference>
<evidence type="ECO:0000256" key="3">
    <source>
        <dbReference type="ARBA" id="ARBA00022490"/>
    </source>
</evidence>
<dbReference type="InterPro" id="IPR049083">
    <property type="entry name" value="TACO1_YebC_N"/>
</dbReference>
<dbReference type="InterPro" id="IPR048300">
    <property type="entry name" value="TACO1_YebC-like_2nd/3rd_dom"/>
</dbReference>
<gene>
    <name evidence="7" type="ORF">METZ01_LOCUS203478</name>
</gene>
<keyword evidence="3" id="KW-0963">Cytoplasm</keyword>
<dbReference type="NCBIfam" id="TIGR01033">
    <property type="entry name" value="YebC/PmpR family DNA-binding transcriptional regulator"/>
    <property type="match status" value="1"/>
</dbReference>
<organism evidence="7">
    <name type="scientific">marine metagenome</name>
    <dbReference type="NCBI Taxonomy" id="408172"/>
    <lineage>
        <taxon>unclassified sequences</taxon>
        <taxon>metagenomes</taxon>
        <taxon>ecological metagenomes</taxon>
    </lineage>
</organism>
<name>A0A382EKK9_9ZZZZ</name>
<dbReference type="NCBIfam" id="NF009044">
    <property type="entry name" value="PRK12378.1"/>
    <property type="match status" value="1"/>
</dbReference>
<dbReference type="InterPro" id="IPR026564">
    <property type="entry name" value="Transcrip_reg_TACO1-like_dom3"/>
</dbReference>
<dbReference type="Pfam" id="PF20772">
    <property type="entry name" value="TACO1_YebC_N"/>
    <property type="match status" value="1"/>
</dbReference>
<dbReference type="FunFam" id="1.10.10.200:FF:000002">
    <property type="entry name" value="Probable transcriptional regulatory protein CLM62_37755"/>
    <property type="match status" value="1"/>
</dbReference>
<feature type="domain" description="TACO1/YebC-like second and third" evidence="5">
    <location>
        <begin position="84"/>
        <end position="239"/>
    </location>
</feature>
<dbReference type="GO" id="GO:0005739">
    <property type="term" value="C:mitochondrion"/>
    <property type="evidence" value="ECO:0007669"/>
    <property type="project" value="UniProtKB-SubCell"/>
</dbReference>
<dbReference type="PANTHER" id="PTHR12532:SF6">
    <property type="entry name" value="TRANSCRIPTIONAL REGULATORY PROTEIN YEBC-RELATED"/>
    <property type="match status" value="1"/>
</dbReference>
<dbReference type="Gene3D" id="3.30.70.980">
    <property type="match status" value="2"/>
</dbReference>
<dbReference type="InterPro" id="IPR002876">
    <property type="entry name" value="Transcrip_reg_TACO1-like"/>
</dbReference>